<organism evidence="1 2">
    <name type="scientific">Dawidia cretensis</name>
    <dbReference type="NCBI Taxonomy" id="2782350"/>
    <lineage>
        <taxon>Bacteria</taxon>
        <taxon>Pseudomonadati</taxon>
        <taxon>Bacteroidota</taxon>
        <taxon>Cytophagia</taxon>
        <taxon>Cytophagales</taxon>
        <taxon>Chryseotaleaceae</taxon>
        <taxon>Dawidia</taxon>
    </lineage>
</organism>
<protein>
    <submittedName>
        <fullName evidence="1">Uncharacterized protein</fullName>
    </submittedName>
</protein>
<sequence>MVFNTIGYYSFLVLLKEQMADRLSRKIASGVPEPGGDMILKIPLAVPYTTGSEEYESSKGEFTYDGTVYRILKQKHYNDTLYVVCIHDYKATQVANQIKDLSHAFAGDGSHGTGLKLIDSLSKYYCFTRHTILSLSAGWSLGHTLPEPSHHYSCRWAEIIFHPPETNA</sequence>
<proteinExistence type="predicted"/>
<comment type="caution">
    <text evidence="1">The sequence shown here is derived from an EMBL/GenBank/DDBJ whole genome shotgun (WGS) entry which is preliminary data.</text>
</comment>
<gene>
    <name evidence="1" type="ORF">KK062_05800</name>
</gene>
<dbReference type="Proteomes" id="UP001319080">
    <property type="component" value="Unassembled WGS sequence"/>
</dbReference>
<reference evidence="1 2" key="1">
    <citation type="submission" date="2021-05" db="EMBL/GenBank/DDBJ databases">
        <title>A Polyphasic approach of four new species of the genus Ohtaekwangia: Ohtaekwangia histidinii sp. nov., Ohtaekwangia cretensis sp. nov., Ohtaekwangia indiensis sp. nov., Ohtaekwangia reichenbachii sp. nov. from diverse environment.</title>
        <authorList>
            <person name="Octaviana S."/>
        </authorList>
    </citation>
    <scope>NUCLEOTIDE SEQUENCE [LARGE SCALE GENOMIC DNA]</scope>
    <source>
        <strain evidence="1 2">PWU5</strain>
    </source>
</reference>
<name>A0AAP2DX56_9BACT</name>
<dbReference type="EMBL" id="JAHESE010000003">
    <property type="protein sequence ID" value="MBT1707722.1"/>
    <property type="molecule type" value="Genomic_DNA"/>
</dbReference>
<evidence type="ECO:0000313" key="2">
    <source>
        <dbReference type="Proteomes" id="UP001319080"/>
    </source>
</evidence>
<keyword evidence="2" id="KW-1185">Reference proteome</keyword>
<evidence type="ECO:0000313" key="1">
    <source>
        <dbReference type="EMBL" id="MBT1707722.1"/>
    </source>
</evidence>
<dbReference type="AlphaFoldDB" id="A0AAP2DX56"/>
<accession>A0AAP2DX56</accession>